<comment type="caution">
    <text evidence="2">The sequence shown here is derived from an EMBL/GenBank/DDBJ whole genome shotgun (WGS) entry which is preliminary data.</text>
</comment>
<dbReference type="Proteomes" id="UP001341840">
    <property type="component" value="Unassembled WGS sequence"/>
</dbReference>
<keyword evidence="3" id="KW-1185">Reference proteome</keyword>
<feature type="region of interest" description="Disordered" evidence="1">
    <location>
        <begin position="88"/>
        <end position="113"/>
    </location>
</feature>
<sequence length="195" mass="22882">MIVRTGSQSRHRCQIDLLAHPEMRSHLLEDLILLDVRVQLRITLQGDYLRLCGSLRLLLLRKLIPSVVGWRETKKKKRLEGWNPLVEKKEASEEGEEKEDPEEEEDPDEEVPASTSLRYLWISVPQRTTYSSSRSWSVVPSILSSIVVMPWYRDCQMACRIDCLIVRTLRVMIFLEFGHRHHRARVFRVPHLVDT</sequence>
<proteinExistence type="predicted"/>
<evidence type="ECO:0000256" key="1">
    <source>
        <dbReference type="SAM" id="MobiDB-lite"/>
    </source>
</evidence>
<protein>
    <submittedName>
        <fullName evidence="2">Uncharacterized protein</fullName>
    </submittedName>
</protein>
<evidence type="ECO:0000313" key="3">
    <source>
        <dbReference type="Proteomes" id="UP001341840"/>
    </source>
</evidence>
<evidence type="ECO:0000313" key="2">
    <source>
        <dbReference type="EMBL" id="MED6149983.1"/>
    </source>
</evidence>
<name>A0ABU6TQ39_9FABA</name>
<accession>A0ABU6TQ39</accession>
<dbReference type="EMBL" id="JASCZI010091335">
    <property type="protein sequence ID" value="MED6149983.1"/>
    <property type="molecule type" value="Genomic_DNA"/>
</dbReference>
<feature type="compositionally biased region" description="Acidic residues" evidence="1">
    <location>
        <begin position="93"/>
        <end position="111"/>
    </location>
</feature>
<reference evidence="2 3" key="1">
    <citation type="journal article" date="2023" name="Plants (Basel)">
        <title>Bridging the Gap: Combining Genomics and Transcriptomics Approaches to Understand Stylosanthes scabra, an Orphan Legume from the Brazilian Caatinga.</title>
        <authorList>
            <person name="Ferreira-Neto J.R.C."/>
            <person name="da Silva M.D."/>
            <person name="Binneck E."/>
            <person name="de Melo N.F."/>
            <person name="da Silva R.H."/>
            <person name="de Melo A.L.T.M."/>
            <person name="Pandolfi V."/>
            <person name="Bustamante F.O."/>
            <person name="Brasileiro-Vidal A.C."/>
            <person name="Benko-Iseppon A.M."/>
        </authorList>
    </citation>
    <scope>NUCLEOTIDE SEQUENCE [LARGE SCALE GENOMIC DNA]</scope>
    <source>
        <tissue evidence="2">Leaves</tissue>
    </source>
</reference>
<organism evidence="2 3">
    <name type="scientific">Stylosanthes scabra</name>
    <dbReference type="NCBI Taxonomy" id="79078"/>
    <lineage>
        <taxon>Eukaryota</taxon>
        <taxon>Viridiplantae</taxon>
        <taxon>Streptophyta</taxon>
        <taxon>Embryophyta</taxon>
        <taxon>Tracheophyta</taxon>
        <taxon>Spermatophyta</taxon>
        <taxon>Magnoliopsida</taxon>
        <taxon>eudicotyledons</taxon>
        <taxon>Gunneridae</taxon>
        <taxon>Pentapetalae</taxon>
        <taxon>rosids</taxon>
        <taxon>fabids</taxon>
        <taxon>Fabales</taxon>
        <taxon>Fabaceae</taxon>
        <taxon>Papilionoideae</taxon>
        <taxon>50 kb inversion clade</taxon>
        <taxon>dalbergioids sensu lato</taxon>
        <taxon>Dalbergieae</taxon>
        <taxon>Pterocarpus clade</taxon>
        <taxon>Stylosanthes</taxon>
    </lineage>
</organism>
<gene>
    <name evidence="2" type="ORF">PIB30_067785</name>
</gene>